<accession>A0A560HGC4</accession>
<dbReference type="RefSeq" id="WP_145729877.1">
    <property type="nucleotide sequence ID" value="NZ_VITR01000002.1"/>
</dbReference>
<comment type="caution">
    <text evidence="1">The sequence shown here is derived from an EMBL/GenBank/DDBJ whole genome shotgun (WGS) entry which is preliminary data.</text>
</comment>
<reference evidence="1 2" key="1">
    <citation type="submission" date="2019-06" db="EMBL/GenBank/DDBJ databases">
        <title>Genomic Encyclopedia of Type Strains, Phase IV (KMG-V): Genome sequencing to study the core and pangenomes of soil and plant-associated prokaryotes.</title>
        <authorList>
            <person name="Whitman W."/>
        </authorList>
    </citation>
    <scope>NUCLEOTIDE SEQUENCE [LARGE SCALE GENOMIC DNA]</scope>
    <source>
        <strain evidence="1 2">BR 11622</strain>
    </source>
</reference>
<dbReference type="AlphaFoldDB" id="A0A560HGC4"/>
<proteinExistence type="predicted"/>
<dbReference type="EMBL" id="VITR01000002">
    <property type="protein sequence ID" value="TWB45493.1"/>
    <property type="molecule type" value="Genomic_DNA"/>
</dbReference>
<dbReference type="OrthoDB" id="7358662at2"/>
<protein>
    <submittedName>
        <fullName evidence="1">Uncharacterized protein</fullName>
    </submittedName>
</protein>
<sequence>MTANIMPTPFPADTTQEANALLSRLNRPDGAGWVDHPQLFNKMAEANGNPTLPIAACPTHGIVEQVSKGFLSFPQGWAGGLIQIAMLAGTFGETQKRHAVLRNHVLHSVISMALQDLDRTGRILKWIAINVLPKDAAFIAARFGGAAFTAYALRLRKLNDTARYGGLGLNFILASYGSAILGIAKGDRQLHAIAYSILSGRYDGLCVPVDKMERELKDMDIKDTGPMVDALKGILNFAQDAETQGAEQH</sequence>
<evidence type="ECO:0000313" key="1">
    <source>
        <dbReference type="EMBL" id="TWB45493.1"/>
    </source>
</evidence>
<dbReference type="Proteomes" id="UP000315751">
    <property type="component" value="Unassembled WGS sequence"/>
</dbReference>
<evidence type="ECO:0000313" key="2">
    <source>
        <dbReference type="Proteomes" id="UP000315751"/>
    </source>
</evidence>
<keyword evidence="2" id="KW-1185">Reference proteome</keyword>
<organism evidence="1 2">
    <name type="scientific">Nitrospirillum amazonense</name>
    <dbReference type="NCBI Taxonomy" id="28077"/>
    <lineage>
        <taxon>Bacteria</taxon>
        <taxon>Pseudomonadati</taxon>
        <taxon>Pseudomonadota</taxon>
        <taxon>Alphaproteobacteria</taxon>
        <taxon>Rhodospirillales</taxon>
        <taxon>Azospirillaceae</taxon>
        <taxon>Nitrospirillum</taxon>
    </lineage>
</organism>
<gene>
    <name evidence="1" type="ORF">FBZ90_102451</name>
</gene>
<name>A0A560HGC4_9PROT</name>